<comment type="caution">
    <text evidence="2">The sequence shown here is derived from an EMBL/GenBank/DDBJ whole genome shotgun (WGS) entry which is preliminary data.</text>
</comment>
<feature type="region of interest" description="Disordered" evidence="1">
    <location>
        <begin position="561"/>
        <end position="581"/>
    </location>
</feature>
<dbReference type="Proteomes" id="UP000663791">
    <property type="component" value="Unassembled WGS sequence"/>
</dbReference>
<dbReference type="RefSeq" id="WP_205290551.1">
    <property type="nucleotide sequence ID" value="NZ_CP074406.1"/>
</dbReference>
<accession>A0A939BXU9</accession>
<sequence length="581" mass="61916">MDDLDFDGLLAADSLDDADVPPVVPALEVRDVVLDPTFGKRRDALLRSVPVHDLVDRAGRSGSGLEAFDVRALVLAAFDAVIARQGFPERTMPDQVVDLLSGIAAVQSPAAGAQACRAAAAHVLDGLTNRRMRERQFSLPSMVYAEGPNGEVAAASVPRSFWLLREAEDPHTGVVYLEASADAINALVSGLDIPIEDQQTALETVLERQLHRGELDAAHMTALQARRLSAAYLVQIEELLAETERYLPGTDWAAAAPRLINDALDHLNECLTRETRLLDHVAGGITENAAGDRGTPATAERRAKISAALTRMLTESRHLHTLLLERLVGARGRFLDAQDDQMFRPLAATVEFDLTDDLLVPALGLHIADAEHVAGLYLAAVMGPVTPVVLNWGDFVEALIHPRRASDEDVREATEEEVEFRDDPTPLVDAALVDRAHRVLDRVPLPARLSTLIAAADPAEGTAAAVGDLFVAAALRGFDNSSRDSDPDPQPGGWVKDDDPAAAGPGTAASPRSPAAAAHLLHVLGPGAACVSDGTPLKGDGWDGDDLIVCMDRDSADAILLGDEPAPEPAVLPDHLRRDPS</sequence>
<organism evidence="2 3">
    <name type="scientific">Nocardioides faecalis</name>
    <dbReference type="NCBI Taxonomy" id="2803858"/>
    <lineage>
        <taxon>Bacteria</taxon>
        <taxon>Bacillati</taxon>
        <taxon>Actinomycetota</taxon>
        <taxon>Actinomycetes</taxon>
        <taxon>Propionibacteriales</taxon>
        <taxon>Nocardioidaceae</taxon>
        <taxon>Nocardioides</taxon>
    </lineage>
</organism>
<feature type="compositionally biased region" description="Low complexity" evidence="1">
    <location>
        <begin position="501"/>
        <end position="514"/>
    </location>
</feature>
<gene>
    <name evidence="2" type="ORF">JK386_04920</name>
</gene>
<feature type="region of interest" description="Disordered" evidence="1">
    <location>
        <begin position="479"/>
        <end position="514"/>
    </location>
</feature>
<evidence type="ECO:0000313" key="2">
    <source>
        <dbReference type="EMBL" id="MBM9459235.1"/>
    </source>
</evidence>
<protein>
    <submittedName>
        <fullName evidence="2">Uncharacterized protein</fullName>
    </submittedName>
</protein>
<evidence type="ECO:0000256" key="1">
    <source>
        <dbReference type="SAM" id="MobiDB-lite"/>
    </source>
</evidence>
<name>A0A939BXU9_9ACTN</name>
<dbReference type="AlphaFoldDB" id="A0A939BXU9"/>
<reference evidence="2" key="1">
    <citation type="submission" date="2021-01" db="EMBL/GenBank/DDBJ databases">
        <title>Novel species in genus Nocardioides.</title>
        <authorList>
            <person name="Zhang G."/>
        </authorList>
    </citation>
    <scope>NUCLEOTIDE SEQUENCE</scope>
    <source>
        <strain evidence="2">Zg-536</strain>
    </source>
</reference>
<proteinExistence type="predicted"/>
<evidence type="ECO:0000313" key="3">
    <source>
        <dbReference type="Proteomes" id="UP000663791"/>
    </source>
</evidence>
<dbReference type="EMBL" id="JAERTX010000004">
    <property type="protein sequence ID" value="MBM9459235.1"/>
    <property type="molecule type" value="Genomic_DNA"/>
</dbReference>
<keyword evidence="3" id="KW-1185">Reference proteome</keyword>